<dbReference type="GO" id="GO:0047982">
    <property type="term" value="F:homocysteine desulfhydrase activity"/>
    <property type="evidence" value="ECO:0007669"/>
    <property type="project" value="UniProtKB-EC"/>
</dbReference>
<proteinExistence type="inferred from homology"/>
<evidence type="ECO:0000256" key="1">
    <source>
        <dbReference type="ARBA" id="ARBA00001933"/>
    </source>
</evidence>
<dbReference type="Gene3D" id="3.40.640.10">
    <property type="entry name" value="Type I PLP-dependent aspartate aminotransferase-like (Major domain)"/>
    <property type="match status" value="1"/>
</dbReference>
<dbReference type="SUPFAM" id="SSF53383">
    <property type="entry name" value="PLP-dependent transferases"/>
    <property type="match status" value="1"/>
</dbReference>
<reference evidence="9 10" key="1">
    <citation type="journal article" date="2015" name="J. Biotechnol.">
        <title>Complete genome sequence of Paenibacillus beijingensis 7188(T) (=DSM 24997(T)), a novel rhizobacterium from jujube garden soil.</title>
        <authorList>
            <person name="Kwak Y."/>
            <person name="Shin J.H."/>
        </authorList>
    </citation>
    <scope>NUCLEOTIDE SEQUENCE [LARGE SCALE GENOMIC DNA]</scope>
    <source>
        <strain evidence="9 10">DSM 24997</strain>
    </source>
</reference>
<dbReference type="InterPro" id="IPR015421">
    <property type="entry name" value="PyrdxlP-dep_Trfase_major"/>
</dbReference>
<evidence type="ECO:0000256" key="5">
    <source>
        <dbReference type="ARBA" id="ARBA00048780"/>
    </source>
</evidence>
<comment type="catalytic activity">
    <reaction evidence="5">
        <text>L-homocysteine + H2O = 2-oxobutanoate + hydrogen sulfide + NH4(+) + H(+)</text>
        <dbReference type="Rhea" id="RHEA:14501"/>
        <dbReference type="ChEBI" id="CHEBI:15377"/>
        <dbReference type="ChEBI" id="CHEBI:15378"/>
        <dbReference type="ChEBI" id="CHEBI:16763"/>
        <dbReference type="ChEBI" id="CHEBI:28938"/>
        <dbReference type="ChEBI" id="CHEBI:29919"/>
        <dbReference type="ChEBI" id="CHEBI:58199"/>
        <dbReference type="EC" id="4.4.1.2"/>
    </reaction>
    <physiologicalReaction direction="left-to-right" evidence="5">
        <dbReference type="Rhea" id="RHEA:14502"/>
    </physiologicalReaction>
</comment>
<dbReference type="Proteomes" id="UP000032633">
    <property type="component" value="Chromosome"/>
</dbReference>
<organism evidence="9 10">
    <name type="scientific">Paenibacillus beijingensis</name>
    <dbReference type="NCBI Taxonomy" id="1126833"/>
    <lineage>
        <taxon>Bacteria</taxon>
        <taxon>Bacillati</taxon>
        <taxon>Bacillota</taxon>
        <taxon>Bacilli</taxon>
        <taxon>Bacillales</taxon>
        <taxon>Paenibacillaceae</taxon>
        <taxon>Paenibacillus</taxon>
    </lineage>
</organism>
<dbReference type="EC" id="4.4.1.2" evidence="3"/>
<evidence type="ECO:0000256" key="3">
    <source>
        <dbReference type="ARBA" id="ARBA00047175"/>
    </source>
</evidence>
<dbReference type="AlphaFoldDB" id="A0A0D5NDU4"/>
<dbReference type="InterPro" id="IPR015422">
    <property type="entry name" value="PyrdxlP-dep_Trfase_small"/>
</dbReference>
<feature type="modified residue" description="N6-(pyridoxal phosphate)lysine" evidence="7">
    <location>
        <position position="214"/>
    </location>
</feature>
<dbReference type="Gene3D" id="3.90.1150.10">
    <property type="entry name" value="Aspartate Aminotransferase, domain 1"/>
    <property type="match status" value="1"/>
</dbReference>
<evidence type="ECO:0000256" key="4">
    <source>
        <dbReference type="ARBA" id="ARBA00047199"/>
    </source>
</evidence>
<dbReference type="GO" id="GO:0030170">
    <property type="term" value="F:pyridoxal phosphate binding"/>
    <property type="evidence" value="ECO:0007669"/>
    <property type="project" value="InterPro"/>
</dbReference>
<dbReference type="GO" id="GO:0019346">
    <property type="term" value="P:transsulfuration"/>
    <property type="evidence" value="ECO:0007669"/>
    <property type="project" value="InterPro"/>
</dbReference>
<dbReference type="InterPro" id="IPR000277">
    <property type="entry name" value="Cys/Met-Metab_PyrdxlP-dep_enz"/>
</dbReference>
<gene>
    <name evidence="9" type="ORF">VN24_01650</name>
</gene>
<dbReference type="FunFam" id="3.40.640.10:FF:000046">
    <property type="entry name" value="Cystathionine gamma-lyase"/>
    <property type="match status" value="1"/>
</dbReference>
<dbReference type="InterPro" id="IPR015424">
    <property type="entry name" value="PyrdxlP-dep_Trfase"/>
</dbReference>
<accession>A0A0D5NDU4</accession>
<keyword evidence="10" id="KW-1185">Reference proteome</keyword>
<dbReference type="HOGENOM" id="CLU_018986_2_0_9"/>
<evidence type="ECO:0000256" key="2">
    <source>
        <dbReference type="ARBA" id="ARBA00022898"/>
    </source>
</evidence>
<dbReference type="KEGG" id="pbj:VN24_01650"/>
<dbReference type="STRING" id="1126833.VN24_01650"/>
<dbReference type="PATRIC" id="fig|1126833.4.peg.366"/>
<evidence type="ECO:0000313" key="10">
    <source>
        <dbReference type="Proteomes" id="UP000032633"/>
    </source>
</evidence>
<reference evidence="10" key="2">
    <citation type="submission" date="2015-03" db="EMBL/GenBank/DDBJ databases">
        <title>Genome sequence of Paenibacillus beijingensis strain DSM 24997T.</title>
        <authorList>
            <person name="Kwak Y."/>
            <person name="Shin J.-H."/>
        </authorList>
    </citation>
    <scope>NUCLEOTIDE SEQUENCE [LARGE SCALE GENOMIC DNA]</scope>
    <source>
        <strain evidence="10">DSM 24997</strain>
    </source>
</reference>
<dbReference type="CDD" id="cd00614">
    <property type="entry name" value="CGS_like"/>
    <property type="match status" value="1"/>
</dbReference>
<comment type="similarity">
    <text evidence="8">Belongs to the trans-sulfuration enzymes family.</text>
</comment>
<dbReference type="GO" id="GO:0005737">
    <property type="term" value="C:cytoplasm"/>
    <property type="evidence" value="ECO:0007669"/>
    <property type="project" value="TreeGrafter"/>
</dbReference>
<dbReference type="EMBL" id="CP011058">
    <property type="protein sequence ID" value="AJY73569.1"/>
    <property type="molecule type" value="Genomic_DNA"/>
</dbReference>
<dbReference type="PANTHER" id="PTHR11808:SF80">
    <property type="entry name" value="CYSTATHIONINE GAMMA-LYASE"/>
    <property type="match status" value="1"/>
</dbReference>
<keyword evidence="9" id="KW-0456">Lyase</keyword>
<comment type="cofactor">
    <cofactor evidence="1 8">
        <name>pyridoxal 5'-phosphate</name>
        <dbReference type="ChEBI" id="CHEBI:597326"/>
    </cofactor>
</comment>
<evidence type="ECO:0000256" key="7">
    <source>
        <dbReference type="PIRSR" id="PIRSR001434-2"/>
    </source>
</evidence>
<dbReference type="PANTHER" id="PTHR11808">
    <property type="entry name" value="TRANS-SULFURATION ENZYME FAMILY MEMBER"/>
    <property type="match status" value="1"/>
</dbReference>
<evidence type="ECO:0000313" key="9">
    <source>
        <dbReference type="EMBL" id="AJY73569.1"/>
    </source>
</evidence>
<dbReference type="Pfam" id="PF01053">
    <property type="entry name" value="Cys_Met_Meta_PP"/>
    <property type="match status" value="1"/>
</dbReference>
<name>A0A0D5NDU4_9BACL</name>
<dbReference type="PIRSF" id="PIRSF001434">
    <property type="entry name" value="CGS"/>
    <property type="match status" value="1"/>
</dbReference>
<evidence type="ECO:0000256" key="8">
    <source>
        <dbReference type="RuleBase" id="RU362118"/>
    </source>
</evidence>
<comment type="catalytic activity">
    <reaction evidence="6">
        <text>L-methionine + H2O = methanethiol + 2-oxobutanoate + NH4(+)</text>
        <dbReference type="Rhea" id="RHEA:23800"/>
        <dbReference type="ChEBI" id="CHEBI:15377"/>
        <dbReference type="ChEBI" id="CHEBI:16007"/>
        <dbReference type="ChEBI" id="CHEBI:16763"/>
        <dbReference type="ChEBI" id="CHEBI:28938"/>
        <dbReference type="ChEBI" id="CHEBI:57844"/>
        <dbReference type="EC" id="4.4.1.11"/>
    </reaction>
    <physiologicalReaction direction="left-to-right" evidence="6">
        <dbReference type="Rhea" id="RHEA:23801"/>
    </physiologicalReaction>
</comment>
<dbReference type="RefSeq" id="WP_045669004.1">
    <property type="nucleotide sequence ID" value="NZ_CP011058.1"/>
</dbReference>
<dbReference type="GO" id="GO:0018826">
    <property type="term" value="F:methionine gamma-lyase activity"/>
    <property type="evidence" value="ECO:0007669"/>
    <property type="project" value="UniProtKB-EC"/>
</dbReference>
<keyword evidence="2 7" id="KW-0663">Pyridoxal phosphate</keyword>
<sequence length="391" mass="43153">MTETESSTMNRESAQTLVVHDKHDERHFGSVTTPLYQTSLFSFATYAEFDHAMESFTDQPVYSRGNNPTVQQLEQRLAQLQGGEKARCFASGMAAISTAVLSSVRQGDHIVCVNQVYGPARKLLEGFLTKMGIETTFVDGSSKQELQAAVRANTKLFYLESPTSLMMQLQDLKFCADLARSIGALTLIDNTWATPCLQNPFAYGIDLVVHSTSKFIGGHSDGIGGVIIGSAERIGQIDENEYLLLGGIMTPHTASLMMRGLRTLPLRMERFHESGLRVAGHLEGMPHVIKVHHPGLPSHPQHELAKAQMSGYGSLFAFELDLPVETVKRWADQLEYFRIGVSWGGYESLITVPSLPDGYESVTGVLVRMYIGLEDPQLLIGDIERAFKRLG</sequence>
<evidence type="ECO:0000256" key="6">
    <source>
        <dbReference type="ARBA" id="ARBA00052699"/>
    </source>
</evidence>
<dbReference type="OrthoDB" id="9780685at2"/>
<protein>
    <recommendedName>
        <fullName evidence="3">homocysteine desulfhydrase</fullName>
        <ecNumber evidence="3">4.4.1.2</ecNumber>
    </recommendedName>
    <alternativeName>
        <fullName evidence="4">Homocysteine desulfhydrase</fullName>
    </alternativeName>
</protein>